<sequence>MDLFDLKCFLSVAKHLNLSLAAKEMFISQPSMSIKINGIEEDFGVKLLNRTRHKVELTPAGESAQKDFANLLEYYEKAKIEAKKISESRNNHLYIGYHGPTEWANIHELVQAFHKKFSYIEIDMVVATWGALTHDLVNGRLDVMFNEQSEVDDIPVLDSVFLFRDYAAIAVSKSSPLAQYAQIKPECLKKEKIIMSNNKNAVRSLRQINERLSQAGFDMENARLVDHYDTTIAMASAGMGIAPIPRSFKIAGHQSVTYVDIDSDKVYEDFVLAWHNNNKNPSIHLFKNFCKQHEWQVH</sequence>
<dbReference type="PATRIC" id="fig|49338.4.peg.4935"/>
<keyword evidence="2" id="KW-0805">Transcription regulation</keyword>
<evidence type="ECO:0000313" key="6">
    <source>
        <dbReference type="EMBL" id="CDX04473.1"/>
    </source>
</evidence>
<dbReference type="EMBL" id="LK996017">
    <property type="protein sequence ID" value="CDX04473.1"/>
    <property type="molecule type" value="Genomic_DNA"/>
</dbReference>
<dbReference type="AlphaFoldDB" id="A0A098B6G6"/>
<evidence type="ECO:0000256" key="2">
    <source>
        <dbReference type="ARBA" id="ARBA00023015"/>
    </source>
</evidence>
<evidence type="ECO:0000256" key="3">
    <source>
        <dbReference type="ARBA" id="ARBA00023125"/>
    </source>
</evidence>
<dbReference type="Gene3D" id="3.40.190.10">
    <property type="entry name" value="Periplasmic binding protein-like II"/>
    <property type="match status" value="2"/>
</dbReference>
<dbReference type="InterPro" id="IPR036390">
    <property type="entry name" value="WH_DNA-bd_sf"/>
</dbReference>
<dbReference type="RefSeq" id="WP_243131291.1">
    <property type="nucleotide sequence ID" value="NZ_LK996017.1"/>
</dbReference>
<feature type="domain" description="HTH lysR-type" evidence="5">
    <location>
        <begin position="1"/>
        <end position="58"/>
    </location>
</feature>
<dbReference type="PRINTS" id="PR00039">
    <property type="entry name" value="HTHLYSR"/>
</dbReference>
<evidence type="ECO:0000256" key="1">
    <source>
        <dbReference type="ARBA" id="ARBA00009437"/>
    </source>
</evidence>
<organism evidence="6">
    <name type="scientific">Desulfitobacterium hafniense</name>
    <name type="common">Desulfitobacterium frappieri</name>
    <dbReference type="NCBI Taxonomy" id="49338"/>
    <lineage>
        <taxon>Bacteria</taxon>
        <taxon>Bacillati</taxon>
        <taxon>Bacillota</taxon>
        <taxon>Clostridia</taxon>
        <taxon>Eubacteriales</taxon>
        <taxon>Desulfitobacteriaceae</taxon>
        <taxon>Desulfitobacterium</taxon>
    </lineage>
</organism>
<gene>
    <name evidence="6" type="ORF">DPCES_4587</name>
</gene>
<dbReference type="InterPro" id="IPR036388">
    <property type="entry name" value="WH-like_DNA-bd_sf"/>
</dbReference>
<dbReference type="InterPro" id="IPR005119">
    <property type="entry name" value="LysR_subst-bd"/>
</dbReference>
<dbReference type="Gene3D" id="1.10.10.10">
    <property type="entry name" value="Winged helix-like DNA-binding domain superfamily/Winged helix DNA-binding domain"/>
    <property type="match status" value="1"/>
</dbReference>
<reference evidence="6" key="1">
    <citation type="submission" date="2014-07" db="EMBL/GenBank/DDBJ databases">
        <authorList>
            <person name="Hornung V.Bastian."/>
        </authorList>
    </citation>
    <scope>NUCLEOTIDE SEQUENCE</scope>
    <source>
        <strain evidence="6">PCE-S</strain>
    </source>
</reference>
<dbReference type="GO" id="GO:0003677">
    <property type="term" value="F:DNA binding"/>
    <property type="evidence" value="ECO:0007669"/>
    <property type="project" value="UniProtKB-KW"/>
</dbReference>
<dbReference type="SUPFAM" id="SSF46785">
    <property type="entry name" value="Winged helix' DNA-binding domain"/>
    <property type="match status" value="1"/>
</dbReference>
<dbReference type="Pfam" id="PF00126">
    <property type="entry name" value="HTH_1"/>
    <property type="match status" value="1"/>
</dbReference>
<dbReference type="GO" id="GO:0003700">
    <property type="term" value="F:DNA-binding transcription factor activity"/>
    <property type="evidence" value="ECO:0007669"/>
    <property type="project" value="InterPro"/>
</dbReference>
<comment type="similarity">
    <text evidence="1">Belongs to the LysR transcriptional regulatory family.</text>
</comment>
<dbReference type="InterPro" id="IPR000847">
    <property type="entry name" value="LysR_HTH_N"/>
</dbReference>
<name>A0A098B6G6_DESHA</name>
<dbReference type="GO" id="GO:0032993">
    <property type="term" value="C:protein-DNA complex"/>
    <property type="evidence" value="ECO:0007669"/>
    <property type="project" value="TreeGrafter"/>
</dbReference>
<keyword evidence="3" id="KW-0238">DNA-binding</keyword>
<protein>
    <submittedName>
        <fullName evidence="6">LysR substrate binding domain protein</fullName>
    </submittedName>
</protein>
<dbReference type="Pfam" id="PF03466">
    <property type="entry name" value="LysR_substrate"/>
    <property type="match status" value="1"/>
</dbReference>
<accession>A0A098B6G6</accession>
<dbReference type="PANTHER" id="PTHR30346">
    <property type="entry name" value="TRANSCRIPTIONAL DUAL REGULATOR HCAR-RELATED"/>
    <property type="match status" value="1"/>
</dbReference>
<proteinExistence type="inferred from homology"/>
<dbReference type="CDD" id="cd08414">
    <property type="entry name" value="PBP2_LTTR_aromatics_like"/>
    <property type="match status" value="1"/>
</dbReference>
<evidence type="ECO:0000259" key="5">
    <source>
        <dbReference type="PROSITE" id="PS50931"/>
    </source>
</evidence>
<dbReference type="SUPFAM" id="SSF53850">
    <property type="entry name" value="Periplasmic binding protein-like II"/>
    <property type="match status" value="1"/>
</dbReference>
<dbReference type="PROSITE" id="PS50931">
    <property type="entry name" value="HTH_LYSR"/>
    <property type="match status" value="1"/>
</dbReference>
<keyword evidence="4" id="KW-0804">Transcription</keyword>
<evidence type="ECO:0000256" key="4">
    <source>
        <dbReference type="ARBA" id="ARBA00023163"/>
    </source>
</evidence>
<dbReference type="PANTHER" id="PTHR30346:SF0">
    <property type="entry name" value="HCA OPERON TRANSCRIPTIONAL ACTIVATOR HCAR"/>
    <property type="match status" value="1"/>
</dbReference>